<evidence type="ECO:0000313" key="3">
    <source>
        <dbReference type="Proteomes" id="UP000655287"/>
    </source>
</evidence>
<gene>
    <name evidence="2" type="ORF">Sru01_66000</name>
</gene>
<dbReference type="RefSeq" id="WP_203994118.1">
    <property type="nucleotide sequence ID" value="NZ_BOOU01000102.1"/>
</dbReference>
<evidence type="ECO:0000256" key="1">
    <source>
        <dbReference type="SAM" id="MobiDB-lite"/>
    </source>
</evidence>
<proteinExistence type="predicted"/>
<evidence type="ECO:0000313" key="2">
    <source>
        <dbReference type="EMBL" id="GII81618.1"/>
    </source>
</evidence>
<keyword evidence="3" id="KW-1185">Reference proteome</keyword>
<feature type="region of interest" description="Disordered" evidence="1">
    <location>
        <begin position="93"/>
        <end position="113"/>
    </location>
</feature>
<name>A0A919R9C4_9ACTN</name>
<reference evidence="2" key="1">
    <citation type="submission" date="2021-01" db="EMBL/GenBank/DDBJ databases">
        <title>Whole genome shotgun sequence of Sphaerisporangium rufum NBRC 109079.</title>
        <authorList>
            <person name="Komaki H."/>
            <person name="Tamura T."/>
        </authorList>
    </citation>
    <scope>NUCLEOTIDE SEQUENCE</scope>
    <source>
        <strain evidence="2">NBRC 109079</strain>
    </source>
</reference>
<organism evidence="2 3">
    <name type="scientific">Sphaerisporangium rufum</name>
    <dbReference type="NCBI Taxonomy" id="1381558"/>
    <lineage>
        <taxon>Bacteria</taxon>
        <taxon>Bacillati</taxon>
        <taxon>Actinomycetota</taxon>
        <taxon>Actinomycetes</taxon>
        <taxon>Streptosporangiales</taxon>
        <taxon>Streptosporangiaceae</taxon>
        <taxon>Sphaerisporangium</taxon>
    </lineage>
</organism>
<dbReference type="EMBL" id="BOOU01000102">
    <property type="protein sequence ID" value="GII81618.1"/>
    <property type="molecule type" value="Genomic_DNA"/>
</dbReference>
<comment type="caution">
    <text evidence="2">The sequence shown here is derived from an EMBL/GenBank/DDBJ whole genome shotgun (WGS) entry which is preliminary data.</text>
</comment>
<dbReference type="AlphaFoldDB" id="A0A919R9C4"/>
<dbReference type="Proteomes" id="UP000655287">
    <property type="component" value="Unassembled WGS sequence"/>
</dbReference>
<protein>
    <submittedName>
        <fullName evidence="2">Uncharacterized protein</fullName>
    </submittedName>
</protein>
<sequence>MTRDRLYDWDVYTGREPGRWSARGVTDDECRAADRISTAFAALPHGTCAWAEITRVRLDPACLAPRERVAGERRAAVRLWDGCVIWSLPRRLSRTSSRHPPGVRTRLAHRHPA</sequence>
<accession>A0A919R9C4</accession>